<keyword evidence="4" id="KW-0808">Transferase</keyword>
<dbReference type="AlphaFoldDB" id="A0A6C0P2S6"/>
<dbReference type="Gene3D" id="6.10.340.10">
    <property type="match status" value="1"/>
</dbReference>
<keyword evidence="8 9" id="KW-0472">Membrane</keyword>
<evidence type="ECO:0000313" key="11">
    <source>
        <dbReference type="EMBL" id="QHW30962.1"/>
    </source>
</evidence>
<dbReference type="SMART" id="SM00387">
    <property type="entry name" value="HATPase_c"/>
    <property type="match status" value="1"/>
</dbReference>
<evidence type="ECO:0000256" key="7">
    <source>
        <dbReference type="ARBA" id="ARBA00022989"/>
    </source>
</evidence>
<keyword evidence="12" id="KW-1185">Reference proteome</keyword>
<dbReference type="PANTHER" id="PTHR34220:SF7">
    <property type="entry name" value="SENSOR HISTIDINE KINASE YPDA"/>
    <property type="match status" value="1"/>
</dbReference>
<dbReference type="CDD" id="cd06225">
    <property type="entry name" value="HAMP"/>
    <property type="match status" value="1"/>
</dbReference>
<keyword evidence="2" id="KW-1003">Cell membrane</keyword>
<reference evidence="11 12" key="1">
    <citation type="submission" date="2020-02" db="EMBL/GenBank/DDBJ databases">
        <title>Paenibacillus sp. nov., isolated from rhizosphere soil of tomato.</title>
        <authorList>
            <person name="Weon H.-Y."/>
            <person name="Lee S.A."/>
        </authorList>
    </citation>
    <scope>NUCLEOTIDE SEQUENCE [LARGE SCALE GENOMIC DNA]</scope>
    <source>
        <strain evidence="11 12">14171R-81</strain>
    </source>
</reference>
<feature type="transmembrane region" description="Helical" evidence="9">
    <location>
        <begin position="291"/>
        <end position="318"/>
    </location>
</feature>
<dbReference type="Gene3D" id="3.30.565.10">
    <property type="entry name" value="Histidine kinase-like ATPase, C-terminal domain"/>
    <property type="match status" value="1"/>
</dbReference>
<dbReference type="InterPro" id="IPR003594">
    <property type="entry name" value="HATPase_dom"/>
</dbReference>
<organism evidence="11 12">
    <name type="scientific">Paenibacillus rhizovicinus</name>
    <dbReference type="NCBI Taxonomy" id="2704463"/>
    <lineage>
        <taxon>Bacteria</taxon>
        <taxon>Bacillati</taxon>
        <taxon>Bacillota</taxon>
        <taxon>Bacilli</taxon>
        <taxon>Bacillales</taxon>
        <taxon>Paenibacillaceae</taxon>
        <taxon>Paenibacillus</taxon>
    </lineage>
</organism>
<comment type="subcellular location">
    <subcellularLocation>
        <location evidence="1">Cell membrane</location>
        <topology evidence="1">Multi-pass membrane protein</topology>
    </subcellularLocation>
</comment>
<dbReference type="InterPro" id="IPR036890">
    <property type="entry name" value="HATPase_C_sf"/>
</dbReference>
<keyword evidence="5 9" id="KW-0812">Transmembrane</keyword>
<dbReference type="KEGG" id="prz:GZH47_08915"/>
<keyword evidence="6 11" id="KW-0418">Kinase</keyword>
<dbReference type="GO" id="GO:0000155">
    <property type="term" value="F:phosphorelay sensor kinase activity"/>
    <property type="evidence" value="ECO:0007669"/>
    <property type="project" value="InterPro"/>
</dbReference>
<dbReference type="Pfam" id="PF06580">
    <property type="entry name" value="His_kinase"/>
    <property type="match status" value="1"/>
</dbReference>
<evidence type="ECO:0000256" key="4">
    <source>
        <dbReference type="ARBA" id="ARBA00022679"/>
    </source>
</evidence>
<protein>
    <submittedName>
        <fullName evidence="11">Sensor histidine kinase</fullName>
    </submittedName>
</protein>
<name>A0A6C0P2S6_9BACL</name>
<dbReference type="EMBL" id="CP048286">
    <property type="protein sequence ID" value="QHW30962.1"/>
    <property type="molecule type" value="Genomic_DNA"/>
</dbReference>
<dbReference type="SUPFAM" id="SSF158472">
    <property type="entry name" value="HAMP domain-like"/>
    <property type="match status" value="1"/>
</dbReference>
<evidence type="ECO:0000313" key="12">
    <source>
        <dbReference type="Proteomes" id="UP000479114"/>
    </source>
</evidence>
<keyword evidence="7 9" id="KW-1133">Transmembrane helix</keyword>
<feature type="transmembrane region" description="Helical" evidence="9">
    <location>
        <begin position="12"/>
        <end position="32"/>
    </location>
</feature>
<dbReference type="SUPFAM" id="SSF55874">
    <property type="entry name" value="ATPase domain of HSP90 chaperone/DNA topoisomerase II/histidine kinase"/>
    <property type="match status" value="1"/>
</dbReference>
<dbReference type="GO" id="GO:0005886">
    <property type="term" value="C:plasma membrane"/>
    <property type="evidence" value="ECO:0007669"/>
    <property type="project" value="UniProtKB-SubCell"/>
</dbReference>
<proteinExistence type="predicted"/>
<dbReference type="Pfam" id="PF02518">
    <property type="entry name" value="HATPase_c"/>
    <property type="match status" value="1"/>
</dbReference>
<evidence type="ECO:0000256" key="1">
    <source>
        <dbReference type="ARBA" id="ARBA00004651"/>
    </source>
</evidence>
<dbReference type="Gene3D" id="3.30.450.20">
    <property type="entry name" value="PAS domain"/>
    <property type="match status" value="2"/>
</dbReference>
<dbReference type="PROSITE" id="PS50885">
    <property type="entry name" value="HAMP"/>
    <property type="match status" value="1"/>
</dbReference>
<dbReference type="InterPro" id="IPR033479">
    <property type="entry name" value="dCache_1"/>
</dbReference>
<dbReference type="SMART" id="SM00304">
    <property type="entry name" value="HAMP"/>
    <property type="match status" value="1"/>
</dbReference>
<dbReference type="Proteomes" id="UP000479114">
    <property type="component" value="Chromosome"/>
</dbReference>
<evidence type="ECO:0000256" key="9">
    <source>
        <dbReference type="SAM" id="Phobius"/>
    </source>
</evidence>
<feature type="domain" description="HAMP" evidence="10">
    <location>
        <begin position="315"/>
        <end position="367"/>
    </location>
</feature>
<dbReference type="InterPro" id="IPR003660">
    <property type="entry name" value="HAMP_dom"/>
</dbReference>
<dbReference type="Pfam" id="PF02743">
    <property type="entry name" value="dCache_1"/>
    <property type="match status" value="1"/>
</dbReference>
<dbReference type="PANTHER" id="PTHR34220">
    <property type="entry name" value="SENSOR HISTIDINE KINASE YPDA"/>
    <property type="match status" value="1"/>
</dbReference>
<keyword evidence="3" id="KW-0597">Phosphoprotein</keyword>
<dbReference type="InterPro" id="IPR010559">
    <property type="entry name" value="Sig_transdc_His_kin_internal"/>
</dbReference>
<evidence type="ECO:0000256" key="3">
    <source>
        <dbReference type="ARBA" id="ARBA00022553"/>
    </source>
</evidence>
<evidence type="ECO:0000259" key="10">
    <source>
        <dbReference type="PROSITE" id="PS50885"/>
    </source>
</evidence>
<evidence type="ECO:0000256" key="2">
    <source>
        <dbReference type="ARBA" id="ARBA00022475"/>
    </source>
</evidence>
<evidence type="ECO:0000256" key="8">
    <source>
        <dbReference type="ARBA" id="ARBA00023136"/>
    </source>
</evidence>
<sequence>MRQSIRLKLTLLFLLTIVLPIVVIVVELPAYYVRSIKEQQSSLMAGTLAALTSHIETYLDDLDRMTVTPYFYDDVMRAMKLKSTYGWNLLTPYEQFEAGQTLSSTLPNALKNTRKDILGTILLPMDGSVYVSSSSNLTGAVENFPFTKQDWYIQALRADGDVAFISVHDQDYLNGARSSVFSVARLIKDPDTRRPLGVIMADADTVAIERMIDGIGLKNGALAAILDDKGKVIYASGPLVGELRAQLASGAGYVHAPGDDYHVVSKTIARSQWGIYVMFPETVVRRQLDRVYAVGIWFAVGGLVVALILYTTVSHWMVTPFKRMIQTMKRVQRGDMSAFYPVKGNDEVAQLGASLNTMISRLGELIDREYRAALGQRNAEYQALQSQIQPHFLYNTLNGFIGLNRSGQSALLERAILSLGGMLRYTLDKNERASLKDEMEFVEKYCELQQMRFADKMEFELDFSPEVYLMLIPKLLLQPLVENAVIHGIEPSKSPCLLRIQAHIVRSPEPGGNGDYLTITVSDNGIGFDTGSGRSGIGVTNVRERLKLAFEHAMLRMRSVPGEGTEASIQIPLKDVMRA</sequence>
<dbReference type="RefSeq" id="WP_162639771.1">
    <property type="nucleotide sequence ID" value="NZ_CP048286.1"/>
</dbReference>
<dbReference type="InterPro" id="IPR050640">
    <property type="entry name" value="Bact_2-comp_sensor_kinase"/>
</dbReference>
<accession>A0A6C0P2S6</accession>
<evidence type="ECO:0000256" key="6">
    <source>
        <dbReference type="ARBA" id="ARBA00022777"/>
    </source>
</evidence>
<dbReference type="CDD" id="cd18774">
    <property type="entry name" value="PDC2_HK_sensor"/>
    <property type="match status" value="1"/>
</dbReference>
<evidence type="ECO:0000256" key="5">
    <source>
        <dbReference type="ARBA" id="ARBA00022692"/>
    </source>
</evidence>
<dbReference type="Pfam" id="PF00672">
    <property type="entry name" value="HAMP"/>
    <property type="match status" value="1"/>
</dbReference>
<gene>
    <name evidence="11" type="ORF">GZH47_08915</name>
</gene>